<gene>
    <name evidence="2" type="ORF">A0J61_04534</name>
</gene>
<dbReference type="InterPro" id="IPR036425">
    <property type="entry name" value="MoaB/Mog-like_dom_sf"/>
</dbReference>
<dbReference type="STRING" id="101091.A0A1C7NE84"/>
<dbReference type="SMART" id="SM00852">
    <property type="entry name" value="MoCF_biosynth"/>
    <property type="match status" value="1"/>
</dbReference>
<keyword evidence="3" id="KW-1185">Reference proteome</keyword>
<reference evidence="2 3" key="1">
    <citation type="submission" date="2016-03" db="EMBL/GenBank/DDBJ databases">
        <title>Choanephora cucurbitarum.</title>
        <authorList>
            <person name="Min B."/>
            <person name="Park H."/>
            <person name="Park J.-H."/>
            <person name="Shin H.-D."/>
            <person name="Choi I.-G."/>
        </authorList>
    </citation>
    <scope>NUCLEOTIDE SEQUENCE [LARGE SCALE GENOMIC DNA]</scope>
    <source>
        <strain evidence="2 3">KUS-F28377</strain>
    </source>
</reference>
<dbReference type="Pfam" id="PF00994">
    <property type="entry name" value="MoCF_biosynth"/>
    <property type="match status" value="1"/>
</dbReference>
<feature type="domain" description="MoaB/Mog" evidence="1">
    <location>
        <begin position="5"/>
        <end position="181"/>
    </location>
</feature>
<dbReference type="OrthoDB" id="448496at2759"/>
<accession>A0A1C7NE84</accession>
<dbReference type="CDD" id="cd00885">
    <property type="entry name" value="cinA"/>
    <property type="match status" value="1"/>
</dbReference>
<dbReference type="InterPro" id="IPR056596">
    <property type="entry name" value="FLAD1_M"/>
</dbReference>
<dbReference type="Gene3D" id="3.40.980.10">
    <property type="entry name" value="MoaB/Mog-like domain"/>
    <property type="match status" value="1"/>
</dbReference>
<dbReference type="SUPFAM" id="SSF53218">
    <property type="entry name" value="Molybdenum cofactor biosynthesis proteins"/>
    <property type="match status" value="1"/>
</dbReference>
<proteinExistence type="predicted"/>
<dbReference type="GO" id="GO:0042726">
    <property type="term" value="P:flavin-containing compound metabolic process"/>
    <property type="evidence" value="ECO:0007669"/>
    <property type="project" value="EnsemblFungi"/>
</dbReference>
<protein>
    <recommendedName>
        <fullName evidence="1">MoaB/Mog domain-containing protein</fullName>
    </recommendedName>
</protein>
<dbReference type="AlphaFoldDB" id="A0A1C7NE84"/>
<evidence type="ECO:0000259" key="1">
    <source>
        <dbReference type="SMART" id="SM00852"/>
    </source>
</evidence>
<evidence type="ECO:0000313" key="3">
    <source>
        <dbReference type="Proteomes" id="UP000093000"/>
    </source>
</evidence>
<evidence type="ECO:0000313" key="2">
    <source>
        <dbReference type="EMBL" id="OBZ87423.1"/>
    </source>
</evidence>
<dbReference type="PANTHER" id="PTHR47675">
    <property type="entry name" value="MOLYBDOPTERIN BINDING DOMAIN PROTEIN (AFU_ORTHOLOGUE AFUA_5G11210)"/>
    <property type="match status" value="1"/>
</dbReference>
<name>A0A1C7NE84_9FUNG</name>
<dbReference type="Proteomes" id="UP000093000">
    <property type="component" value="Unassembled WGS sequence"/>
</dbReference>
<dbReference type="PANTHER" id="PTHR47675:SF1">
    <property type="entry name" value="MOLYBDOPTERIN BINDING DOMAIN PROTEIN (AFU_ORTHOLOGUE AFUA_5G11210)"/>
    <property type="match status" value="1"/>
</dbReference>
<organism evidence="2 3">
    <name type="scientific">Choanephora cucurbitarum</name>
    <dbReference type="NCBI Taxonomy" id="101091"/>
    <lineage>
        <taxon>Eukaryota</taxon>
        <taxon>Fungi</taxon>
        <taxon>Fungi incertae sedis</taxon>
        <taxon>Mucoromycota</taxon>
        <taxon>Mucoromycotina</taxon>
        <taxon>Mucoromycetes</taxon>
        <taxon>Mucorales</taxon>
        <taxon>Mucorineae</taxon>
        <taxon>Choanephoraceae</taxon>
        <taxon>Choanephoroideae</taxon>
        <taxon>Choanephora</taxon>
    </lineage>
</organism>
<dbReference type="InParanoid" id="A0A1C7NE84"/>
<dbReference type="GO" id="GO:0047884">
    <property type="term" value="F:FAD diphosphatase activity"/>
    <property type="evidence" value="ECO:0007669"/>
    <property type="project" value="EnsemblFungi"/>
</dbReference>
<sequence>MTTAACCVIGDEILSGKTQDTNSHYLGKQIDQRFESVVNSSQAKTLFQLGIELKTIQVVGDDQQAIAQSIKELASSYDIVFTSGGIGPTHDDITFASIAHAYGLEMRLDQDTYDYIKLQAEKRGQKLTKYHAAMATFPYPARLIRVARIPIVMVKNIYILPGIPRLFELLVDLLRSSLPSSTQFYRYQIATNKPEATVADILDRFQTERADPLGIKIGSYPVWNKHLIVTVSGQNKQHLLDIRQALMHAIEGWVYESSQL</sequence>
<dbReference type="InterPro" id="IPR001453">
    <property type="entry name" value="MoaB/Mog_dom"/>
</dbReference>
<dbReference type="EMBL" id="LUGH01000224">
    <property type="protein sequence ID" value="OBZ87423.1"/>
    <property type="molecule type" value="Genomic_DNA"/>
</dbReference>
<dbReference type="Pfam" id="PF24102">
    <property type="entry name" value="FLAD1_M"/>
    <property type="match status" value="1"/>
</dbReference>
<comment type="caution">
    <text evidence="2">The sequence shown here is derived from an EMBL/GenBank/DDBJ whole genome shotgun (WGS) entry which is preliminary data.</text>
</comment>